<evidence type="ECO:0000313" key="12">
    <source>
        <dbReference type="Proteomes" id="UP000013827"/>
    </source>
</evidence>
<dbReference type="HOGENOM" id="CLU_013253_3_4_1"/>
<evidence type="ECO:0000256" key="2">
    <source>
        <dbReference type="ARBA" id="ARBA00022670"/>
    </source>
</evidence>
<evidence type="ECO:0000256" key="8">
    <source>
        <dbReference type="PIRSR" id="PIRSR601461-2"/>
    </source>
</evidence>
<dbReference type="PROSITE" id="PS51767">
    <property type="entry name" value="PEPTIDASE_A1"/>
    <property type="match status" value="1"/>
</dbReference>
<evidence type="ECO:0000313" key="11">
    <source>
        <dbReference type="EnsemblProtists" id="EOD37020"/>
    </source>
</evidence>
<dbReference type="PANTHER" id="PTHR47966">
    <property type="entry name" value="BETA-SITE APP-CLEAVING ENZYME, ISOFORM A-RELATED"/>
    <property type="match status" value="1"/>
</dbReference>
<keyword evidence="4 9" id="KW-0378">Hydrolase</keyword>
<dbReference type="STRING" id="2903.R1FDD0"/>
<dbReference type="KEGG" id="ehx:EMIHUDRAFT_362303"/>
<protein>
    <recommendedName>
        <fullName evidence="10">Peptidase A1 domain-containing protein</fullName>
    </recommendedName>
</protein>
<keyword evidence="2 9" id="KW-0645">Protease</keyword>
<dbReference type="SUPFAM" id="SSF50630">
    <property type="entry name" value="Acid proteases"/>
    <property type="match status" value="1"/>
</dbReference>
<dbReference type="InterPro" id="IPR021109">
    <property type="entry name" value="Peptidase_aspartic_dom_sf"/>
</dbReference>
<feature type="active site" evidence="7">
    <location>
        <position position="376"/>
    </location>
</feature>
<sequence length="498" mass="52436">MVPKVAAREEPLLPASEGYVEYPAARRQALPRWITVAGAGMGVATLLLLISAASQHSAPTSSSSVMPSAAAAGAASGAVLSGVLDLPAQQQPQTHLLAAQSAREEPAAARKKGVHAVRLSKVERTARQHALELNDETSQGLFALGGATTNLIAADGDAGTATVELKDFQDAQYYGEISIGTPPQTFSVVFDTGSANLWVPSSRCKGFNLACFLHRRYASDKSDTFVRDGTPFAIKYGSGSMSGFISHDKISVGSLTLKNASFAEAVTEPGAAFVLSKFDGILGLAYPSLSVHCLTPVMQELIKQGQLAAPLFSFWMSKDPKQTPGGMLFLGGVDDSYYTGDLHCLPITRKGYWQFDLDAVSVGGSDVLTKGSAIADTGTSLIVGPTEQLKKVIGKLGLADAQAGMGGQYSIPCDKKGELPTLSFTLGGKTFSLESAEYVLEMELLGKKMCTLGLMPMDVPKPAGPLWILGDVFLSKYFSVYDFGNDRVGFAEAVATAP</sequence>
<feature type="active site" evidence="7">
    <location>
        <position position="191"/>
    </location>
</feature>
<dbReference type="PRINTS" id="PR00792">
    <property type="entry name" value="PEPSIN"/>
</dbReference>
<dbReference type="InterPro" id="IPR001461">
    <property type="entry name" value="Aspartic_peptidase_A1"/>
</dbReference>
<dbReference type="AlphaFoldDB" id="A0A0D3KMN5"/>
<dbReference type="PROSITE" id="PS00141">
    <property type="entry name" value="ASP_PROTEASE"/>
    <property type="match status" value="2"/>
</dbReference>
<evidence type="ECO:0000256" key="3">
    <source>
        <dbReference type="ARBA" id="ARBA00022750"/>
    </source>
</evidence>
<dbReference type="InterPro" id="IPR033121">
    <property type="entry name" value="PEPTIDASE_A1"/>
</dbReference>
<evidence type="ECO:0000256" key="7">
    <source>
        <dbReference type="PIRSR" id="PIRSR601461-1"/>
    </source>
</evidence>
<dbReference type="FunFam" id="2.40.70.10:FF:000149">
    <property type="entry name" value="Uncharacterized protein"/>
    <property type="match status" value="1"/>
</dbReference>
<dbReference type="Pfam" id="PF00026">
    <property type="entry name" value="Asp"/>
    <property type="match status" value="1"/>
</dbReference>
<dbReference type="PaxDb" id="2903-EOD37020"/>
<evidence type="ECO:0000256" key="6">
    <source>
        <dbReference type="ARBA" id="ARBA00023180"/>
    </source>
</evidence>
<name>A0A0D3KMN5_EMIH1</name>
<dbReference type="GO" id="GO:0004190">
    <property type="term" value="F:aspartic-type endopeptidase activity"/>
    <property type="evidence" value="ECO:0007669"/>
    <property type="project" value="UniProtKB-KW"/>
</dbReference>
<keyword evidence="3 9" id="KW-0064">Aspartyl protease</keyword>
<feature type="disulfide bond" evidence="8">
    <location>
        <begin position="413"/>
        <end position="450"/>
    </location>
</feature>
<evidence type="ECO:0000256" key="1">
    <source>
        <dbReference type="ARBA" id="ARBA00007447"/>
    </source>
</evidence>
<keyword evidence="5 8" id="KW-1015">Disulfide bond</keyword>
<evidence type="ECO:0000256" key="4">
    <source>
        <dbReference type="ARBA" id="ARBA00022801"/>
    </source>
</evidence>
<comment type="similarity">
    <text evidence="1 9">Belongs to the peptidase A1 family.</text>
</comment>
<evidence type="ECO:0000256" key="5">
    <source>
        <dbReference type="ARBA" id="ARBA00023157"/>
    </source>
</evidence>
<dbReference type="RefSeq" id="XP_005789449.1">
    <property type="nucleotide sequence ID" value="XM_005789392.1"/>
</dbReference>
<keyword evidence="6" id="KW-0325">Glycoprotein</keyword>
<dbReference type="Gene3D" id="2.40.70.10">
    <property type="entry name" value="Acid Proteases"/>
    <property type="match status" value="2"/>
</dbReference>
<proteinExistence type="inferred from homology"/>
<reference evidence="11" key="2">
    <citation type="submission" date="2024-10" db="UniProtKB">
        <authorList>
            <consortium name="EnsemblProtists"/>
        </authorList>
    </citation>
    <scope>IDENTIFICATION</scope>
</reference>
<dbReference type="PANTHER" id="PTHR47966:SF8">
    <property type="entry name" value="ASPARTIC PROTEASE 1-RELATED"/>
    <property type="match status" value="1"/>
</dbReference>
<evidence type="ECO:0000256" key="9">
    <source>
        <dbReference type="RuleBase" id="RU000454"/>
    </source>
</evidence>
<accession>A0A0D3KMN5</accession>
<keyword evidence="12" id="KW-1185">Reference proteome</keyword>
<dbReference type="GeneID" id="17282289"/>
<dbReference type="GO" id="GO:0006508">
    <property type="term" value="P:proteolysis"/>
    <property type="evidence" value="ECO:0007669"/>
    <property type="project" value="UniProtKB-KW"/>
</dbReference>
<dbReference type="InterPro" id="IPR001969">
    <property type="entry name" value="Aspartic_peptidase_AS"/>
</dbReference>
<reference evidence="12" key="1">
    <citation type="journal article" date="2013" name="Nature">
        <title>Pan genome of the phytoplankton Emiliania underpins its global distribution.</title>
        <authorList>
            <person name="Read B.A."/>
            <person name="Kegel J."/>
            <person name="Klute M.J."/>
            <person name="Kuo A."/>
            <person name="Lefebvre S.C."/>
            <person name="Maumus F."/>
            <person name="Mayer C."/>
            <person name="Miller J."/>
            <person name="Monier A."/>
            <person name="Salamov A."/>
            <person name="Young J."/>
            <person name="Aguilar M."/>
            <person name="Claverie J.M."/>
            <person name="Frickenhaus S."/>
            <person name="Gonzalez K."/>
            <person name="Herman E.K."/>
            <person name="Lin Y.C."/>
            <person name="Napier J."/>
            <person name="Ogata H."/>
            <person name="Sarno A.F."/>
            <person name="Shmutz J."/>
            <person name="Schroeder D."/>
            <person name="de Vargas C."/>
            <person name="Verret F."/>
            <person name="von Dassow P."/>
            <person name="Valentin K."/>
            <person name="Van de Peer Y."/>
            <person name="Wheeler G."/>
            <person name="Dacks J.B."/>
            <person name="Delwiche C.F."/>
            <person name="Dyhrman S.T."/>
            <person name="Glockner G."/>
            <person name="John U."/>
            <person name="Richards T."/>
            <person name="Worden A.Z."/>
            <person name="Zhang X."/>
            <person name="Grigoriev I.V."/>
            <person name="Allen A.E."/>
            <person name="Bidle K."/>
            <person name="Borodovsky M."/>
            <person name="Bowler C."/>
            <person name="Brownlee C."/>
            <person name="Cock J.M."/>
            <person name="Elias M."/>
            <person name="Gladyshev V.N."/>
            <person name="Groth M."/>
            <person name="Guda C."/>
            <person name="Hadaegh A."/>
            <person name="Iglesias-Rodriguez M.D."/>
            <person name="Jenkins J."/>
            <person name="Jones B.M."/>
            <person name="Lawson T."/>
            <person name="Leese F."/>
            <person name="Lindquist E."/>
            <person name="Lobanov A."/>
            <person name="Lomsadze A."/>
            <person name="Malik S.B."/>
            <person name="Marsh M.E."/>
            <person name="Mackinder L."/>
            <person name="Mock T."/>
            <person name="Mueller-Roeber B."/>
            <person name="Pagarete A."/>
            <person name="Parker M."/>
            <person name="Probert I."/>
            <person name="Quesneville H."/>
            <person name="Raines C."/>
            <person name="Rensing S.A."/>
            <person name="Riano-Pachon D.M."/>
            <person name="Richier S."/>
            <person name="Rokitta S."/>
            <person name="Shiraiwa Y."/>
            <person name="Soanes D.M."/>
            <person name="van der Giezen M."/>
            <person name="Wahlund T.M."/>
            <person name="Williams B."/>
            <person name="Wilson W."/>
            <person name="Wolfe G."/>
            <person name="Wurch L.L."/>
        </authorList>
    </citation>
    <scope>NUCLEOTIDE SEQUENCE</scope>
</reference>
<dbReference type="FunFam" id="2.40.70.10:FF:000002">
    <property type="entry name" value="Vacuolar aspartic proteinase"/>
    <property type="match status" value="1"/>
</dbReference>
<evidence type="ECO:0000259" key="10">
    <source>
        <dbReference type="PROSITE" id="PS51767"/>
    </source>
</evidence>
<feature type="domain" description="Peptidase A1" evidence="10">
    <location>
        <begin position="173"/>
        <end position="491"/>
    </location>
</feature>
<dbReference type="GO" id="GO:0005764">
    <property type="term" value="C:lysosome"/>
    <property type="evidence" value="ECO:0007669"/>
    <property type="project" value="TreeGrafter"/>
</dbReference>
<dbReference type="Proteomes" id="UP000013827">
    <property type="component" value="Unassembled WGS sequence"/>
</dbReference>
<dbReference type="EnsemblProtists" id="EOD37020">
    <property type="protein sequence ID" value="EOD37020"/>
    <property type="gene ID" value="EMIHUDRAFT_362303"/>
</dbReference>
<feature type="disulfide bond" evidence="8">
    <location>
        <begin position="204"/>
        <end position="211"/>
    </location>
</feature>
<organism evidence="11 12">
    <name type="scientific">Emiliania huxleyi (strain CCMP1516)</name>
    <dbReference type="NCBI Taxonomy" id="280463"/>
    <lineage>
        <taxon>Eukaryota</taxon>
        <taxon>Haptista</taxon>
        <taxon>Haptophyta</taxon>
        <taxon>Prymnesiophyceae</taxon>
        <taxon>Isochrysidales</taxon>
        <taxon>Noelaerhabdaceae</taxon>
        <taxon>Emiliania</taxon>
    </lineage>
</organism>
<dbReference type="eggNOG" id="KOG1339">
    <property type="taxonomic scope" value="Eukaryota"/>
</dbReference>